<keyword evidence="2" id="KW-1003">Cell membrane</keyword>
<proteinExistence type="inferred from homology"/>
<dbReference type="Proteomes" id="UP000593765">
    <property type="component" value="Chromosome"/>
</dbReference>
<keyword evidence="4 7" id="KW-0812">Transmembrane</keyword>
<feature type="transmembrane region" description="Helical" evidence="7">
    <location>
        <begin position="52"/>
        <end position="72"/>
    </location>
</feature>
<evidence type="ECO:0000256" key="5">
    <source>
        <dbReference type="ARBA" id="ARBA00022989"/>
    </source>
</evidence>
<evidence type="ECO:0000256" key="4">
    <source>
        <dbReference type="ARBA" id="ARBA00022692"/>
    </source>
</evidence>
<keyword evidence="3 8" id="KW-0808">Transferase</keyword>
<dbReference type="GO" id="GO:0042158">
    <property type="term" value="P:lipoprotein biosynthetic process"/>
    <property type="evidence" value="ECO:0007669"/>
    <property type="project" value="InterPro"/>
</dbReference>
<evidence type="ECO:0000313" key="9">
    <source>
        <dbReference type="Proteomes" id="UP000593765"/>
    </source>
</evidence>
<comment type="similarity">
    <text evidence="1">Belongs to the Lgt family.</text>
</comment>
<accession>A0A7M2X1D8</accession>
<feature type="transmembrane region" description="Helical" evidence="7">
    <location>
        <begin position="123"/>
        <end position="143"/>
    </location>
</feature>
<dbReference type="GO" id="GO:0005886">
    <property type="term" value="C:plasma membrane"/>
    <property type="evidence" value="ECO:0007669"/>
    <property type="project" value="InterPro"/>
</dbReference>
<evidence type="ECO:0000313" key="8">
    <source>
        <dbReference type="EMBL" id="QOV91557.1"/>
    </source>
</evidence>
<dbReference type="AlphaFoldDB" id="A0A7M2X1D8"/>
<evidence type="ECO:0000256" key="3">
    <source>
        <dbReference type="ARBA" id="ARBA00022679"/>
    </source>
</evidence>
<feature type="transmembrane region" description="Helical" evidence="7">
    <location>
        <begin position="78"/>
        <end position="103"/>
    </location>
</feature>
<gene>
    <name evidence="8" type="ORF">IPV69_09435</name>
</gene>
<dbReference type="Pfam" id="PF01790">
    <property type="entry name" value="LGT"/>
    <property type="match status" value="1"/>
</dbReference>
<dbReference type="EMBL" id="CP063458">
    <property type="protein sequence ID" value="QOV91557.1"/>
    <property type="molecule type" value="Genomic_DNA"/>
</dbReference>
<name>A0A7M2X1D8_9BACT</name>
<dbReference type="PANTHER" id="PTHR30589:SF0">
    <property type="entry name" value="PHOSPHATIDYLGLYCEROL--PROLIPOPROTEIN DIACYLGLYCERYL TRANSFERASE"/>
    <property type="match status" value="1"/>
</dbReference>
<dbReference type="InterPro" id="IPR001640">
    <property type="entry name" value="Lgt"/>
</dbReference>
<reference evidence="8 9" key="1">
    <citation type="submission" date="2020-10" db="EMBL/GenBank/DDBJ databases">
        <title>Wide distribution of Phycisphaera-like planctomycetes from WD2101 soil group in peatlands and genome analysis of the first cultivated representative.</title>
        <authorList>
            <person name="Dedysh S.N."/>
            <person name="Beletsky A.V."/>
            <person name="Ivanova A."/>
            <person name="Kulichevskaya I.S."/>
            <person name="Suzina N.E."/>
            <person name="Philippov D.A."/>
            <person name="Rakitin A.L."/>
            <person name="Mardanov A.V."/>
            <person name="Ravin N.V."/>
        </authorList>
    </citation>
    <scope>NUCLEOTIDE SEQUENCE [LARGE SCALE GENOMIC DNA]</scope>
    <source>
        <strain evidence="8 9">M1803</strain>
    </source>
</reference>
<dbReference type="KEGG" id="hbs:IPV69_09435"/>
<protein>
    <submittedName>
        <fullName evidence="8">Prolipoprotein diacylglyceryl transferase</fullName>
    </submittedName>
</protein>
<evidence type="ECO:0000256" key="7">
    <source>
        <dbReference type="SAM" id="Phobius"/>
    </source>
</evidence>
<sequence>MTFPVYIHLFGVTLHPHTVFEILAYGLGSRLFFFLRKRSAGRQPSLPIEKTLLLLCGCTVGALLGAKLLALAESWREISAAAAANPLAWVAGKTIVGGILGGWIGVEIAKKLTGVRKSTGDTFVFPLILGIAIGRVGCFLTGLEDHTHGNANALPWAVDFGDGVRRHPTQLYEIAYLATLAIVLVLPPVRRLWSVPAGQVQSGRLFRLFVIGYLSFRFAIEFIKPTDKTLLGLSAIQWASLLAVGWTAVQLLRKRSPQAIDSSPSAIERGAAS</sequence>
<evidence type="ECO:0000256" key="1">
    <source>
        <dbReference type="ARBA" id="ARBA00007150"/>
    </source>
</evidence>
<evidence type="ECO:0000256" key="6">
    <source>
        <dbReference type="ARBA" id="ARBA00023136"/>
    </source>
</evidence>
<dbReference type="RefSeq" id="WP_206294856.1">
    <property type="nucleotide sequence ID" value="NZ_CP063458.1"/>
</dbReference>
<keyword evidence="6 7" id="KW-0472">Membrane</keyword>
<feature type="transmembrane region" description="Helical" evidence="7">
    <location>
        <begin position="174"/>
        <end position="193"/>
    </location>
</feature>
<keyword evidence="9" id="KW-1185">Reference proteome</keyword>
<feature type="transmembrane region" description="Helical" evidence="7">
    <location>
        <begin position="205"/>
        <end position="223"/>
    </location>
</feature>
<organism evidence="8 9">
    <name type="scientific">Humisphaera borealis</name>
    <dbReference type="NCBI Taxonomy" id="2807512"/>
    <lineage>
        <taxon>Bacteria</taxon>
        <taxon>Pseudomonadati</taxon>
        <taxon>Planctomycetota</taxon>
        <taxon>Phycisphaerae</taxon>
        <taxon>Tepidisphaerales</taxon>
        <taxon>Tepidisphaeraceae</taxon>
        <taxon>Humisphaera</taxon>
    </lineage>
</organism>
<evidence type="ECO:0000256" key="2">
    <source>
        <dbReference type="ARBA" id="ARBA00022475"/>
    </source>
</evidence>
<dbReference type="GO" id="GO:0008961">
    <property type="term" value="F:phosphatidylglycerol-prolipoprotein diacylglyceryl transferase activity"/>
    <property type="evidence" value="ECO:0007669"/>
    <property type="project" value="InterPro"/>
</dbReference>
<dbReference type="PANTHER" id="PTHR30589">
    <property type="entry name" value="PROLIPOPROTEIN DIACYLGLYCERYL TRANSFERASE"/>
    <property type="match status" value="1"/>
</dbReference>
<keyword evidence="5 7" id="KW-1133">Transmembrane helix</keyword>
<feature type="transmembrane region" description="Helical" evidence="7">
    <location>
        <begin position="6"/>
        <end position="32"/>
    </location>
</feature>
<feature type="transmembrane region" description="Helical" evidence="7">
    <location>
        <begin position="229"/>
        <end position="249"/>
    </location>
</feature>